<dbReference type="EMBL" id="CAJNOE010000097">
    <property type="protein sequence ID" value="CAF0905279.1"/>
    <property type="molecule type" value="Genomic_DNA"/>
</dbReference>
<sequence length="101" mass="11368">MLSEHLKCCFKNLVKQDTFALLTDQTLTLEQLTLRFQQGPQQCSYPLLAVLYSTLPQVSSVDTFVLFLQSLNPKYLHLFPVISNIANLTSSIRHIAGNIGE</sequence>
<dbReference type="AlphaFoldDB" id="A0A813ZWW1"/>
<evidence type="ECO:0000313" key="1">
    <source>
        <dbReference type="EMBL" id="CAF0905279.1"/>
    </source>
</evidence>
<proteinExistence type="predicted"/>
<gene>
    <name evidence="1" type="ORF">IZO911_LOCUS12475</name>
</gene>
<organism evidence="1 2">
    <name type="scientific">Adineta steineri</name>
    <dbReference type="NCBI Taxonomy" id="433720"/>
    <lineage>
        <taxon>Eukaryota</taxon>
        <taxon>Metazoa</taxon>
        <taxon>Spiralia</taxon>
        <taxon>Gnathifera</taxon>
        <taxon>Rotifera</taxon>
        <taxon>Eurotatoria</taxon>
        <taxon>Bdelloidea</taxon>
        <taxon>Adinetida</taxon>
        <taxon>Adinetidae</taxon>
        <taxon>Adineta</taxon>
    </lineage>
</organism>
<evidence type="ECO:0000313" key="2">
    <source>
        <dbReference type="Proteomes" id="UP000663860"/>
    </source>
</evidence>
<comment type="caution">
    <text evidence="1">The sequence shown here is derived from an EMBL/GenBank/DDBJ whole genome shotgun (WGS) entry which is preliminary data.</text>
</comment>
<name>A0A813ZWW1_9BILA</name>
<dbReference type="Proteomes" id="UP000663860">
    <property type="component" value="Unassembled WGS sequence"/>
</dbReference>
<accession>A0A813ZWW1</accession>
<protein>
    <submittedName>
        <fullName evidence="1">Uncharacterized protein</fullName>
    </submittedName>
</protein>
<reference evidence="1" key="1">
    <citation type="submission" date="2021-02" db="EMBL/GenBank/DDBJ databases">
        <authorList>
            <person name="Nowell W R."/>
        </authorList>
    </citation>
    <scope>NUCLEOTIDE SEQUENCE</scope>
</reference>